<dbReference type="InterPro" id="IPR050832">
    <property type="entry name" value="Bact_Acetyltransf"/>
</dbReference>
<protein>
    <submittedName>
        <fullName evidence="4">GNAT family N-acetyltransferase</fullName>
    </submittedName>
</protein>
<dbReference type="Pfam" id="PF00583">
    <property type="entry name" value="Acetyltransf_1"/>
    <property type="match status" value="1"/>
</dbReference>
<feature type="domain" description="N-acetyltransferase" evidence="3">
    <location>
        <begin position="15"/>
        <end position="188"/>
    </location>
</feature>
<gene>
    <name evidence="4" type="ORF">GCM10007362_25970</name>
</gene>
<organism evidence="4 5">
    <name type="scientific">Saccharibacillus endophyticus</name>
    <dbReference type="NCBI Taxonomy" id="2060666"/>
    <lineage>
        <taxon>Bacteria</taxon>
        <taxon>Bacillati</taxon>
        <taxon>Bacillota</taxon>
        <taxon>Bacilli</taxon>
        <taxon>Bacillales</taxon>
        <taxon>Paenibacillaceae</taxon>
        <taxon>Saccharibacillus</taxon>
    </lineage>
</organism>
<dbReference type="InterPro" id="IPR016181">
    <property type="entry name" value="Acyl_CoA_acyltransferase"/>
</dbReference>
<dbReference type="SUPFAM" id="SSF55729">
    <property type="entry name" value="Acyl-CoA N-acyltransferases (Nat)"/>
    <property type="match status" value="1"/>
</dbReference>
<evidence type="ECO:0000259" key="3">
    <source>
        <dbReference type="PROSITE" id="PS51186"/>
    </source>
</evidence>
<dbReference type="Proteomes" id="UP000605427">
    <property type="component" value="Unassembled WGS sequence"/>
</dbReference>
<accession>A0ABQ1ZU31</accession>
<dbReference type="InterPro" id="IPR000182">
    <property type="entry name" value="GNAT_dom"/>
</dbReference>
<evidence type="ECO:0000256" key="2">
    <source>
        <dbReference type="ARBA" id="ARBA00023315"/>
    </source>
</evidence>
<keyword evidence="1" id="KW-0808">Transferase</keyword>
<dbReference type="CDD" id="cd04301">
    <property type="entry name" value="NAT_SF"/>
    <property type="match status" value="1"/>
</dbReference>
<dbReference type="EMBL" id="BMDD01000003">
    <property type="protein sequence ID" value="GGH79333.1"/>
    <property type="molecule type" value="Genomic_DNA"/>
</dbReference>
<keyword evidence="2" id="KW-0012">Acyltransferase</keyword>
<evidence type="ECO:0000313" key="5">
    <source>
        <dbReference type="Proteomes" id="UP000605427"/>
    </source>
</evidence>
<keyword evidence="5" id="KW-1185">Reference proteome</keyword>
<proteinExistence type="predicted"/>
<dbReference type="Gene3D" id="3.40.630.30">
    <property type="match status" value="1"/>
</dbReference>
<dbReference type="PROSITE" id="PS51186">
    <property type="entry name" value="GNAT"/>
    <property type="match status" value="1"/>
</dbReference>
<evidence type="ECO:0000313" key="4">
    <source>
        <dbReference type="EMBL" id="GGH79333.1"/>
    </source>
</evidence>
<dbReference type="PANTHER" id="PTHR43877">
    <property type="entry name" value="AMINOALKYLPHOSPHONATE N-ACETYLTRANSFERASE-RELATED-RELATED"/>
    <property type="match status" value="1"/>
</dbReference>
<comment type="caution">
    <text evidence="4">The sequence shown here is derived from an EMBL/GenBank/DDBJ whole genome shotgun (WGS) entry which is preliminary data.</text>
</comment>
<dbReference type="RefSeq" id="WP_229714175.1">
    <property type="nucleotide sequence ID" value="NZ_BMDD01000003.1"/>
</dbReference>
<name>A0ABQ1ZU31_9BACL</name>
<dbReference type="PANTHER" id="PTHR43877:SF5">
    <property type="entry name" value="BLL8307 PROTEIN"/>
    <property type="match status" value="1"/>
</dbReference>
<reference evidence="5" key="1">
    <citation type="journal article" date="2019" name="Int. J. Syst. Evol. Microbiol.">
        <title>The Global Catalogue of Microorganisms (GCM) 10K type strain sequencing project: providing services to taxonomists for standard genome sequencing and annotation.</title>
        <authorList>
            <consortium name="The Broad Institute Genomics Platform"/>
            <consortium name="The Broad Institute Genome Sequencing Center for Infectious Disease"/>
            <person name="Wu L."/>
            <person name="Ma J."/>
        </authorList>
    </citation>
    <scope>NUCLEOTIDE SEQUENCE [LARGE SCALE GENOMIC DNA]</scope>
    <source>
        <strain evidence="5">CCM 8702</strain>
    </source>
</reference>
<sequence>MKTRTNEVAPKHPAIVFRKMGLDDVKDLAHIDRSEWIGQICRIENGQETWIEVGQECPGWNAAQLEELQLRFCSELENGGAAIGGYDGDRLAGFGLLGHRRIGSQNDTLPIDLMYVGRAYRRRGIGTRLMQLLSGEASARGAKSLYVSSTESRSAVGFYRSLGSENAIEPDPEMLMKEPFDIHMVRPL</sequence>
<evidence type="ECO:0000256" key="1">
    <source>
        <dbReference type="ARBA" id="ARBA00022679"/>
    </source>
</evidence>